<dbReference type="GO" id="GO:0008999">
    <property type="term" value="F:protein-N-terminal-alanine acetyltransferase activity"/>
    <property type="evidence" value="ECO:0007669"/>
    <property type="project" value="UniProtKB-EC"/>
</dbReference>
<comment type="subcellular location">
    <subcellularLocation>
        <location evidence="5">Cytoplasm</location>
    </subcellularLocation>
</comment>
<evidence type="ECO:0000256" key="3">
    <source>
        <dbReference type="ARBA" id="ARBA00022679"/>
    </source>
</evidence>
<evidence type="ECO:0000256" key="2">
    <source>
        <dbReference type="ARBA" id="ARBA00022490"/>
    </source>
</evidence>
<dbReference type="NCBIfam" id="TIGR01575">
    <property type="entry name" value="rimI"/>
    <property type="match status" value="1"/>
</dbReference>
<comment type="function">
    <text evidence="5">Acetylates the N-terminal alanine of ribosomal protein bS18.</text>
</comment>
<dbReference type="SUPFAM" id="SSF55729">
    <property type="entry name" value="Acyl-CoA N-acyltransferases (Nat)"/>
    <property type="match status" value="1"/>
</dbReference>
<dbReference type="InterPro" id="IPR050680">
    <property type="entry name" value="YpeA/RimI_acetyltransf"/>
</dbReference>
<reference evidence="6 7" key="1">
    <citation type="submission" date="2016-03" db="EMBL/GenBank/DDBJ databases">
        <title>Comparative genomics of human isolates of Fusobacterium necrophorum.</title>
        <authorList>
            <person name="Jensen A."/>
            <person name="Bank S."/>
            <person name="Andersen P.S."/>
            <person name="Kristensen L.H."/>
            <person name="Prag J."/>
        </authorList>
    </citation>
    <scope>NUCLEOTIDE SEQUENCE [LARGE SCALE GENOMIC DNA]</scope>
    <source>
        <strain evidence="6 7">LS_1264</strain>
    </source>
</reference>
<dbReference type="GeneID" id="75074772"/>
<comment type="caution">
    <text evidence="6">The sequence shown here is derived from an EMBL/GenBank/DDBJ whole genome shotgun (WGS) entry which is preliminary data.</text>
</comment>
<comment type="similarity">
    <text evidence="1 5">Belongs to the acetyltransferase family. RimI subfamily.</text>
</comment>
<protein>
    <recommendedName>
        <fullName evidence="5">[Ribosomal protein bS18]-alanine N-acetyltransferase</fullName>
        <ecNumber evidence="5">2.3.1.266</ecNumber>
    </recommendedName>
</protein>
<keyword evidence="2 5" id="KW-0963">Cytoplasm</keyword>
<dbReference type="InterPro" id="IPR006464">
    <property type="entry name" value="AcTrfase_RimI/Ard1"/>
</dbReference>
<evidence type="ECO:0000313" key="6">
    <source>
        <dbReference type="EMBL" id="KYL03566.1"/>
    </source>
</evidence>
<dbReference type="EC" id="2.3.1.266" evidence="5"/>
<dbReference type="GO" id="GO:0005737">
    <property type="term" value="C:cytoplasm"/>
    <property type="evidence" value="ECO:0007669"/>
    <property type="project" value="UniProtKB-SubCell"/>
</dbReference>
<evidence type="ECO:0000313" key="7">
    <source>
        <dbReference type="Proteomes" id="UP000075816"/>
    </source>
</evidence>
<dbReference type="CDD" id="cd04301">
    <property type="entry name" value="NAT_SF"/>
    <property type="match status" value="1"/>
</dbReference>
<proteinExistence type="inferred from homology"/>
<evidence type="ECO:0000256" key="4">
    <source>
        <dbReference type="ARBA" id="ARBA00023315"/>
    </source>
</evidence>
<name>A0A161QTR0_9FUSO</name>
<evidence type="ECO:0000256" key="1">
    <source>
        <dbReference type="ARBA" id="ARBA00005395"/>
    </source>
</evidence>
<dbReference type="Pfam" id="PF00583">
    <property type="entry name" value="Acetyltransf_1"/>
    <property type="match status" value="1"/>
</dbReference>
<dbReference type="PANTHER" id="PTHR43420">
    <property type="entry name" value="ACETYLTRANSFERASE"/>
    <property type="match status" value="1"/>
</dbReference>
<dbReference type="Gene3D" id="3.40.630.30">
    <property type="match status" value="1"/>
</dbReference>
<organism evidence="6 7">
    <name type="scientific">Fusobacterium necrophorum subsp. funduliforme</name>
    <dbReference type="NCBI Taxonomy" id="143387"/>
    <lineage>
        <taxon>Bacteria</taxon>
        <taxon>Fusobacteriati</taxon>
        <taxon>Fusobacteriota</taxon>
        <taxon>Fusobacteriia</taxon>
        <taxon>Fusobacteriales</taxon>
        <taxon>Fusobacteriaceae</taxon>
        <taxon>Fusobacterium</taxon>
    </lineage>
</organism>
<dbReference type="PROSITE" id="PS51186">
    <property type="entry name" value="GNAT"/>
    <property type="match status" value="1"/>
</dbReference>
<dbReference type="AlphaFoldDB" id="A0A161QTR0"/>
<dbReference type="EMBL" id="LVEA01000042">
    <property type="protein sequence ID" value="KYL03566.1"/>
    <property type="molecule type" value="Genomic_DNA"/>
</dbReference>
<dbReference type="Proteomes" id="UP000075816">
    <property type="component" value="Unassembled WGS sequence"/>
</dbReference>
<dbReference type="InterPro" id="IPR000182">
    <property type="entry name" value="GNAT_dom"/>
</dbReference>
<evidence type="ECO:0000256" key="5">
    <source>
        <dbReference type="RuleBase" id="RU363094"/>
    </source>
</evidence>
<sequence>MLRKLEQGDIELLYELEQKNFPTSYYSKTQLLEMLLEEAYSIYGIEEENTLLGYAIFLNSIDCQEIIKIAVNKEHRRRGLATKLLEAEKRRPILLEVRESNLEAQEFYKRHGFEEIYVRKQYYRDNGENAIILEKK</sequence>
<accession>A0A161QTR0</accession>
<dbReference type="InterPro" id="IPR016181">
    <property type="entry name" value="Acyl_CoA_acyltransferase"/>
</dbReference>
<dbReference type="eggNOG" id="COG0456">
    <property type="taxonomic scope" value="Bacteria"/>
</dbReference>
<dbReference type="RefSeq" id="WP_005957536.1">
    <property type="nucleotide sequence ID" value="NZ_CAXOUE010000023.1"/>
</dbReference>
<gene>
    <name evidence="6" type="ORF">A2J07_05790</name>
</gene>
<keyword evidence="3 6" id="KW-0808">Transferase</keyword>
<keyword evidence="4" id="KW-0012">Acyltransferase</keyword>
<dbReference type="PANTHER" id="PTHR43420:SF12">
    <property type="entry name" value="N-ACETYLTRANSFERASE DOMAIN-CONTAINING PROTEIN"/>
    <property type="match status" value="1"/>
</dbReference>
<dbReference type="KEGG" id="fnf:BSQ88_00895"/>
<comment type="catalytic activity">
    <reaction evidence="5">
        <text>N-terminal L-alanyl-[ribosomal protein bS18] + acetyl-CoA = N-terminal N(alpha)-acetyl-L-alanyl-[ribosomal protein bS18] + CoA + H(+)</text>
        <dbReference type="Rhea" id="RHEA:43756"/>
        <dbReference type="Rhea" id="RHEA-COMP:10676"/>
        <dbReference type="Rhea" id="RHEA-COMP:10677"/>
        <dbReference type="ChEBI" id="CHEBI:15378"/>
        <dbReference type="ChEBI" id="CHEBI:57287"/>
        <dbReference type="ChEBI" id="CHEBI:57288"/>
        <dbReference type="ChEBI" id="CHEBI:64718"/>
        <dbReference type="ChEBI" id="CHEBI:83683"/>
        <dbReference type="EC" id="2.3.1.266"/>
    </reaction>
</comment>